<reference evidence="1 2" key="1">
    <citation type="submission" date="2024-06" db="EMBL/GenBank/DDBJ databases">
        <title>The Natural Products Discovery Center: Release of the First 8490 Sequenced Strains for Exploring Actinobacteria Biosynthetic Diversity.</title>
        <authorList>
            <person name="Kalkreuter E."/>
            <person name="Kautsar S.A."/>
            <person name="Yang D."/>
            <person name="Bader C.D."/>
            <person name="Teijaro C.N."/>
            <person name="Fluegel L."/>
            <person name="Davis C.M."/>
            <person name="Simpson J.R."/>
            <person name="Lauterbach L."/>
            <person name="Steele A.D."/>
            <person name="Gui C."/>
            <person name="Meng S."/>
            <person name="Li G."/>
            <person name="Viehrig K."/>
            <person name="Ye F."/>
            <person name="Su P."/>
            <person name="Kiefer A.F."/>
            <person name="Nichols A."/>
            <person name="Cepeda A.J."/>
            <person name="Yan W."/>
            <person name="Fan B."/>
            <person name="Jiang Y."/>
            <person name="Adhikari A."/>
            <person name="Zheng C.-J."/>
            <person name="Schuster L."/>
            <person name="Cowan T.M."/>
            <person name="Smanski M.J."/>
            <person name="Chevrette M.G."/>
            <person name="De Carvalho L.P.S."/>
            <person name="Shen B."/>
        </authorList>
    </citation>
    <scope>NUCLEOTIDE SEQUENCE [LARGE SCALE GENOMIC DNA]</scope>
    <source>
        <strain evidence="1 2">NPDC049344</strain>
    </source>
</reference>
<keyword evidence="2" id="KW-1185">Reference proteome</keyword>
<gene>
    <name evidence="1" type="ORF">AB0K36_18750</name>
</gene>
<evidence type="ECO:0000313" key="2">
    <source>
        <dbReference type="Proteomes" id="UP001552521"/>
    </source>
</evidence>
<sequence>MSAERGTRSERYFGAVRFEPDSSASFERMPATLISDAGENRQAWYMDVTDLAPRGSLKDTPSGPGGEQG</sequence>
<dbReference type="Proteomes" id="UP001552521">
    <property type="component" value="Unassembled WGS sequence"/>
</dbReference>
<proteinExistence type="predicted"/>
<evidence type="ECO:0000313" key="1">
    <source>
        <dbReference type="EMBL" id="MEV4682816.1"/>
    </source>
</evidence>
<dbReference type="RefSeq" id="WP_364595329.1">
    <property type="nucleotide sequence ID" value="NZ_JBFAQK010000024.1"/>
</dbReference>
<organism evidence="1 2">
    <name type="scientific">Streptomyces kurssanovii</name>
    <dbReference type="NCBI Taxonomy" id="67312"/>
    <lineage>
        <taxon>Bacteria</taxon>
        <taxon>Bacillati</taxon>
        <taxon>Actinomycetota</taxon>
        <taxon>Actinomycetes</taxon>
        <taxon>Kitasatosporales</taxon>
        <taxon>Streptomycetaceae</taxon>
        <taxon>Streptomyces</taxon>
    </lineage>
</organism>
<dbReference type="EMBL" id="JBFAQK010000024">
    <property type="protein sequence ID" value="MEV4682816.1"/>
    <property type="molecule type" value="Genomic_DNA"/>
</dbReference>
<comment type="caution">
    <text evidence="1">The sequence shown here is derived from an EMBL/GenBank/DDBJ whole genome shotgun (WGS) entry which is preliminary data.</text>
</comment>
<accession>A0ABV3HW59</accession>
<protein>
    <submittedName>
        <fullName evidence="1">Uncharacterized protein</fullName>
    </submittedName>
</protein>
<name>A0ABV3HW59_9ACTN</name>